<accession>A0A0C2VPR5</accession>
<reference evidence="2 3" key="1">
    <citation type="submission" date="2015-01" db="EMBL/GenBank/DDBJ databases">
        <title>Genome sequence of Jeotgalibacillus alimentarius.</title>
        <authorList>
            <person name="Goh K.M."/>
            <person name="Chan K.-G."/>
            <person name="Yaakop A.S."/>
            <person name="Ee R."/>
            <person name="Gan H.M."/>
            <person name="Chan C.S."/>
        </authorList>
    </citation>
    <scope>NUCLEOTIDE SEQUENCE [LARGE SCALE GENOMIC DNA]</scope>
    <source>
        <strain evidence="2 3">YKJ-13</strain>
    </source>
</reference>
<sequence length="168" mass="20147">MEDYVQKMYESIDIYKPEQLDMETIASRLGVSLILEETNSRCMDTYEDCFIFIDSRLSDQQQFEEFCHELCHAMWHMGTQRNMPLPYMLYQEWKAEGFMLQAAVPSFMLESVISKAHYKHEAVALISKTFGITEDTAFKRLKQHLLKVQNHELNEQFQYKMKRIYRYL</sequence>
<evidence type="ECO:0000259" key="1">
    <source>
        <dbReference type="Pfam" id="PF06114"/>
    </source>
</evidence>
<comment type="caution">
    <text evidence="2">The sequence shown here is derived from an EMBL/GenBank/DDBJ whole genome shotgun (WGS) entry which is preliminary data.</text>
</comment>
<proteinExistence type="predicted"/>
<dbReference type="STRING" id="135826.KP77_25580"/>
<gene>
    <name evidence="2" type="ORF">KP77_25580</name>
</gene>
<keyword evidence="3" id="KW-1185">Reference proteome</keyword>
<dbReference type="PATRIC" id="fig|135826.4.peg.2544"/>
<name>A0A0C2VPR5_9BACL</name>
<dbReference type="Proteomes" id="UP000031950">
    <property type="component" value="Unassembled WGS sequence"/>
</dbReference>
<dbReference type="InterPro" id="IPR010359">
    <property type="entry name" value="IrrE_HExxH"/>
</dbReference>
<protein>
    <recommendedName>
        <fullName evidence="1">IrrE N-terminal-like domain-containing protein</fullName>
    </recommendedName>
</protein>
<dbReference type="AlphaFoldDB" id="A0A0C2VPR5"/>
<evidence type="ECO:0000313" key="2">
    <source>
        <dbReference type="EMBL" id="KIL46431.1"/>
    </source>
</evidence>
<dbReference type="Pfam" id="PF06114">
    <property type="entry name" value="Peptidase_M78"/>
    <property type="match status" value="1"/>
</dbReference>
<evidence type="ECO:0000313" key="3">
    <source>
        <dbReference type="Proteomes" id="UP000031950"/>
    </source>
</evidence>
<feature type="domain" description="IrrE N-terminal-like" evidence="1">
    <location>
        <begin position="49"/>
        <end position="142"/>
    </location>
</feature>
<dbReference type="EMBL" id="JXRQ01000025">
    <property type="protein sequence ID" value="KIL46431.1"/>
    <property type="molecule type" value="Genomic_DNA"/>
</dbReference>
<organism evidence="2 3">
    <name type="scientific">Jeotgalibacillus alimentarius</name>
    <dbReference type="NCBI Taxonomy" id="135826"/>
    <lineage>
        <taxon>Bacteria</taxon>
        <taxon>Bacillati</taxon>
        <taxon>Bacillota</taxon>
        <taxon>Bacilli</taxon>
        <taxon>Bacillales</taxon>
        <taxon>Caryophanaceae</taxon>
        <taxon>Jeotgalibacillus</taxon>
    </lineage>
</organism>